<dbReference type="GeneID" id="93132698"/>
<dbReference type="InterPro" id="IPR005901">
    <property type="entry name" value="GLPGLI"/>
</dbReference>
<dbReference type="Pfam" id="PF09697">
    <property type="entry name" value="Porph_ging"/>
    <property type="match status" value="1"/>
</dbReference>
<evidence type="ECO:0000313" key="2">
    <source>
        <dbReference type="Proteomes" id="UP000595426"/>
    </source>
</evidence>
<proteinExistence type="predicted"/>
<evidence type="ECO:0000313" key="1">
    <source>
        <dbReference type="EMBL" id="QQN58296.1"/>
    </source>
</evidence>
<dbReference type="KEGG" id="egm:AYC65_07275"/>
<dbReference type="RefSeq" id="WP_034868489.1">
    <property type="nucleotide sequence ID" value="NZ_CAJJUP010000005.1"/>
</dbReference>
<name>A0A7T7UY57_9FLAO</name>
<keyword evidence="2" id="KW-1185">Reference proteome</keyword>
<dbReference type="OrthoDB" id="1440774at2"/>
<dbReference type="NCBIfam" id="TIGR01200">
    <property type="entry name" value="GLPGLI"/>
    <property type="match status" value="1"/>
</dbReference>
<sequence length="249" mass="28874">MSRIFLLVASFLFYNSLYSQKQIHIKYLNVRSVIANVYEELYTNGIDVISIQDGKIISTSPNNTNLKKRGHDVYFISKLNNENSSRKIQFTGFIGYQSDKEFFVNDSVPAFKWVIDESSKKKVLGYNCIKATTVFRGSKITAYFTRSIPYSIGPFKFFGLPGAILDVRENNKSYDIWKAIEVNLDDKTKVNYHPRFPDYKNVDIRTYIELKDADRKYFFNATTKNLPAGVKVDAIPERLGIEKIFEWEK</sequence>
<protein>
    <submittedName>
        <fullName evidence="1">GLPGLI family protein</fullName>
    </submittedName>
</protein>
<dbReference type="AlphaFoldDB" id="A0A7T7UY57"/>
<accession>A0A7T7UY57</accession>
<gene>
    <name evidence="1" type="ORF">I6H88_17975</name>
</gene>
<organism evidence="1 2">
    <name type="scientific">Elizabethkingia bruuniana</name>
    <dbReference type="NCBI Taxonomy" id="1756149"/>
    <lineage>
        <taxon>Bacteria</taxon>
        <taxon>Pseudomonadati</taxon>
        <taxon>Bacteroidota</taxon>
        <taxon>Flavobacteriia</taxon>
        <taxon>Flavobacteriales</taxon>
        <taxon>Weeksellaceae</taxon>
        <taxon>Elizabethkingia</taxon>
    </lineage>
</organism>
<dbReference type="EMBL" id="CP067018">
    <property type="protein sequence ID" value="QQN58296.1"/>
    <property type="molecule type" value="Genomic_DNA"/>
</dbReference>
<reference evidence="1 2" key="1">
    <citation type="submission" date="2020-12" db="EMBL/GenBank/DDBJ databases">
        <title>FDA dAtabase for Regulatory Grade micrObial Sequences (FDA-ARGOS): Supporting development and validation of Infectious Disease Dx tests.</title>
        <authorList>
            <person name="Kerrigan L."/>
            <person name="Long C."/>
            <person name="Tallon L."/>
            <person name="Sadzewicz L."/>
            <person name="Zhao X."/>
            <person name="Boylan J."/>
            <person name="Ott S."/>
            <person name="Bowen H."/>
            <person name="Vavikolanu K."/>
            <person name="Mehta A."/>
            <person name="Aluvathingal J."/>
            <person name="Nadendla S."/>
            <person name="Yan Y."/>
            <person name="Sichtig H."/>
        </authorList>
    </citation>
    <scope>NUCLEOTIDE SEQUENCE [LARGE SCALE GENOMIC DNA]</scope>
    <source>
        <strain evidence="1 2">FDAARGOS_1031</strain>
    </source>
</reference>
<dbReference type="Proteomes" id="UP000595426">
    <property type="component" value="Chromosome"/>
</dbReference>